<dbReference type="PANTHER" id="PTHR45188:SF2">
    <property type="entry name" value="DNAJ HOMOLOG SUBFAMILY C MEMBER 7"/>
    <property type="match status" value="1"/>
</dbReference>
<keyword evidence="6" id="KW-1185">Reference proteome</keyword>
<gene>
    <name evidence="7" type="primary">LOC112466055</name>
</gene>
<dbReference type="SUPFAM" id="SSF48452">
    <property type="entry name" value="TPR-like"/>
    <property type="match status" value="1"/>
</dbReference>
<dbReference type="Proteomes" id="UP000504618">
    <property type="component" value="Unplaced"/>
</dbReference>
<dbReference type="RefSeq" id="XP_024889706.1">
    <property type="nucleotide sequence ID" value="XM_025033938.1"/>
</dbReference>
<feature type="repeat" description="TPR" evidence="3">
    <location>
        <begin position="383"/>
        <end position="416"/>
    </location>
</feature>
<sequence length="554" mass="63565">MSFVAFVGDKPLNSRSLSRRRYAGQGVPRAFSRCVPTTTRRRPSSFRSLRNTAMASSDQPINIVADPAAPNVGETTESTKDLAESKKEAANEHYSQKQYKKALVGYNEVIELCPDISRYYGNRAACYMMLGQYRDALADTKKCIELEPTFSKAYVRMIKCYLILGDILEAETTLKNLHEFDTNNESTSAEQKDIEYVKKFLKDADAAYSARDYRKVVYCMDRCCDISTSGTRFKLTKAECLALLGRYQEAQDIANDALHIDKQNAEAIYIRGMCLYFQDDVDRAFTHFQQVLRLAPDHVKALEIYKRAKCLKKKKEEGNAAFKREQYQEAYNLYNEALTIDPHNIMTNAKLHFNKATAAAKLGKLNESVAECTEALKLNDNYLKALLKRASIYMELEEFEEAVRDFEKACKMDKTNRETKRLLGKAKLLLRKSKRKDYYKILGIDKNASTEDIKKAYRKRALDHHPDRHANASEGEKREQEKKFKEVGEAYGILSDPKKRSRYDRGHDLDDNEGGFQDMDPNAMFHFFCQDGGFQFQFHDGFPSSNAFQFQFPG</sequence>
<protein>
    <submittedName>
        <fullName evidence="7">DnaJ homolog subfamily C member 7</fullName>
    </submittedName>
</protein>
<dbReference type="AlphaFoldDB" id="A0A6J1R9T8"/>
<keyword evidence="2 3" id="KW-0802">TPR repeat</keyword>
<dbReference type="CTD" id="34984"/>
<dbReference type="Pfam" id="PF00226">
    <property type="entry name" value="DnaJ"/>
    <property type="match status" value="1"/>
</dbReference>
<dbReference type="SMART" id="SM00271">
    <property type="entry name" value="DnaJ"/>
    <property type="match status" value="1"/>
</dbReference>
<dbReference type="InterPro" id="IPR036869">
    <property type="entry name" value="J_dom_sf"/>
</dbReference>
<dbReference type="Pfam" id="PF13174">
    <property type="entry name" value="TPR_6"/>
    <property type="match status" value="1"/>
</dbReference>
<feature type="domain" description="J" evidence="5">
    <location>
        <begin position="437"/>
        <end position="507"/>
    </location>
</feature>
<feature type="compositionally biased region" description="Basic and acidic residues" evidence="4">
    <location>
        <begin position="463"/>
        <end position="483"/>
    </location>
</feature>
<dbReference type="Pfam" id="PF00515">
    <property type="entry name" value="TPR_1"/>
    <property type="match status" value="1"/>
</dbReference>
<dbReference type="GeneID" id="112466055"/>
<evidence type="ECO:0000313" key="7">
    <source>
        <dbReference type="RefSeq" id="XP_024889706.1"/>
    </source>
</evidence>
<keyword evidence="1" id="KW-0677">Repeat</keyword>
<proteinExistence type="predicted"/>
<feature type="repeat" description="TPR" evidence="3">
    <location>
        <begin position="311"/>
        <end position="344"/>
    </location>
</feature>
<evidence type="ECO:0000259" key="5">
    <source>
        <dbReference type="PROSITE" id="PS50076"/>
    </source>
</evidence>
<dbReference type="PANTHER" id="PTHR45188">
    <property type="entry name" value="DNAJ PROTEIN P58IPK HOMOLOG"/>
    <property type="match status" value="1"/>
</dbReference>
<name>A0A6J1R9T8_9HYME</name>
<evidence type="ECO:0000313" key="6">
    <source>
        <dbReference type="Proteomes" id="UP000504618"/>
    </source>
</evidence>
<dbReference type="Gene3D" id="1.25.40.10">
    <property type="entry name" value="Tetratricopeptide repeat domain"/>
    <property type="match status" value="1"/>
</dbReference>
<feature type="repeat" description="TPR" evidence="3">
    <location>
        <begin position="117"/>
        <end position="150"/>
    </location>
</feature>
<dbReference type="InterPro" id="IPR011990">
    <property type="entry name" value="TPR-like_helical_dom_sf"/>
</dbReference>
<dbReference type="Gene3D" id="1.10.287.110">
    <property type="entry name" value="DnaJ domain"/>
    <property type="match status" value="1"/>
</dbReference>
<dbReference type="PRINTS" id="PR00625">
    <property type="entry name" value="JDOMAIN"/>
</dbReference>
<evidence type="ECO:0000256" key="3">
    <source>
        <dbReference type="PROSITE-ProRule" id="PRU00339"/>
    </source>
</evidence>
<dbReference type="OrthoDB" id="765884at2759"/>
<dbReference type="PROSITE" id="PS50076">
    <property type="entry name" value="DNAJ_2"/>
    <property type="match status" value="1"/>
</dbReference>
<reference evidence="7" key="1">
    <citation type="submission" date="2025-08" db="UniProtKB">
        <authorList>
            <consortium name="RefSeq"/>
        </authorList>
    </citation>
    <scope>IDENTIFICATION</scope>
    <source>
        <tissue evidence="7">Whole body</tissue>
    </source>
</reference>
<dbReference type="InterPro" id="IPR019734">
    <property type="entry name" value="TPR_rpt"/>
</dbReference>
<dbReference type="SMART" id="SM00028">
    <property type="entry name" value="TPR"/>
    <property type="match status" value="8"/>
</dbReference>
<feature type="region of interest" description="Disordered" evidence="4">
    <location>
        <begin position="460"/>
        <end position="483"/>
    </location>
</feature>
<dbReference type="CDD" id="cd06257">
    <property type="entry name" value="DnaJ"/>
    <property type="match status" value="1"/>
</dbReference>
<evidence type="ECO:0000256" key="4">
    <source>
        <dbReference type="SAM" id="MobiDB-lite"/>
    </source>
</evidence>
<accession>A0A6J1R9T8</accession>
<organism evidence="6 7">
    <name type="scientific">Temnothorax curvispinosus</name>
    <dbReference type="NCBI Taxonomy" id="300111"/>
    <lineage>
        <taxon>Eukaryota</taxon>
        <taxon>Metazoa</taxon>
        <taxon>Ecdysozoa</taxon>
        <taxon>Arthropoda</taxon>
        <taxon>Hexapoda</taxon>
        <taxon>Insecta</taxon>
        <taxon>Pterygota</taxon>
        <taxon>Neoptera</taxon>
        <taxon>Endopterygota</taxon>
        <taxon>Hymenoptera</taxon>
        <taxon>Apocrita</taxon>
        <taxon>Aculeata</taxon>
        <taxon>Formicoidea</taxon>
        <taxon>Formicidae</taxon>
        <taxon>Myrmicinae</taxon>
        <taxon>Temnothorax</taxon>
    </lineage>
</organism>
<feature type="repeat" description="TPR" evidence="3">
    <location>
        <begin position="265"/>
        <end position="298"/>
    </location>
</feature>
<dbReference type="InterPro" id="IPR001623">
    <property type="entry name" value="DnaJ_domain"/>
</dbReference>
<dbReference type="PROSITE" id="PS50005">
    <property type="entry name" value="TPR"/>
    <property type="match status" value="4"/>
</dbReference>
<dbReference type="Pfam" id="PF13181">
    <property type="entry name" value="TPR_8"/>
    <property type="match status" value="2"/>
</dbReference>
<evidence type="ECO:0000256" key="2">
    <source>
        <dbReference type="ARBA" id="ARBA00022803"/>
    </source>
</evidence>
<dbReference type="SUPFAM" id="SSF46565">
    <property type="entry name" value="Chaperone J-domain"/>
    <property type="match status" value="1"/>
</dbReference>
<evidence type="ECO:0000256" key="1">
    <source>
        <dbReference type="ARBA" id="ARBA00022737"/>
    </source>
</evidence>